<dbReference type="InterPro" id="IPR003604">
    <property type="entry name" value="Matrin/U1-like-C_Znf_C2H2"/>
</dbReference>
<evidence type="ECO:0000259" key="5">
    <source>
        <dbReference type="SMART" id="SM00451"/>
    </source>
</evidence>
<feature type="domain" description="U1-type" evidence="5">
    <location>
        <begin position="8"/>
        <end position="43"/>
    </location>
</feature>
<dbReference type="SMART" id="SM00451">
    <property type="entry name" value="ZnF_U1"/>
    <property type="match status" value="1"/>
</dbReference>
<feature type="compositionally biased region" description="Basic and acidic residues" evidence="4">
    <location>
        <begin position="137"/>
        <end position="151"/>
    </location>
</feature>
<evidence type="ECO:0000256" key="3">
    <source>
        <dbReference type="ARBA" id="ARBA00022833"/>
    </source>
</evidence>
<protein>
    <recommendedName>
        <fullName evidence="5">U1-type domain-containing protein</fullName>
    </recommendedName>
</protein>
<dbReference type="AlphaFoldDB" id="A0A5N6KRP6"/>
<evidence type="ECO:0000256" key="2">
    <source>
        <dbReference type="ARBA" id="ARBA00022771"/>
    </source>
</evidence>
<dbReference type="GO" id="GO:0008270">
    <property type="term" value="F:zinc ion binding"/>
    <property type="evidence" value="ECO:0007669"/>
    <property type="project" value="UniProtKB-KW"/>
</dbReference>
<feature type="compositionally biased region" description="Basic and acidic residues" evidence="4">
    <location>
        <begin position="214"/>
        <end position="225"/>
    </location>
</feature>
<keyword evidence="2" id="KW-0863">Zinc-finger</keyword>
<accession>A0A5N6KRP6</accession>
<dbReference type="PANTHER" id="PTHR13173:SF10">
    <property type="entry name" value="WW DOMAIN-BINDING PROTEIN 4"/>
    <property type="match status" value="1"/>
</dbReference>
<evidence type="ECO:0000313" key="6">
    <source>
        <dbReference type="EMBL" id="KAB8339133.1"/>
    </source>
</evidence>
<keyword evidence="3" id="KW-0862">Zinc</keyword>
<dbReference type="GO" id="GO:0071011">
    <property type="term" value="C:precatalytic spliceosome"/>
    <property type="evidence" value="ECO:0007669"/>
    <property type="project" value="TreeGrafter"/>
</dbReference>
<feature type="compositionally biased region" description="Basic and acidic residues" evidence="4">
    <location>
        <begin position="49"/>
        <end position="67"/>
    </location>
</feature>
<proteinExistence type="predicted"/>
<sequence length="272" mass="30850">MSEYWKSTPSYWCKFCETYVRDTPISKSQHEATGKHQGAIQRSLRKLHKEHEIEEREKKRAKDEVARLKGVVSGKPVSNSSTGGALPKSTPQPRKHATLDERKRQLKQLADMGVSVPEEFRKDMAMATEWQTIATRQLDEAGNVKEEKGDFKSFGVRKRKADEDQDSEEEETAEGPNKAPRSWGSRFKTYKDANEADVDFDQLMAAESSTATTTKEEILPVKKEEEEVSGGFRPINDQEDINPKVEESPPDEVKTEPVSVVFKKRKAKVPKP</sequence>
<keyword evidence="7" id="KW-1185">Reference proteome</keyword>
<evidence type="ECO:0000313" key="7">
    <source>
        <dbReference type="Proteomes" id="UP000327013"/>
    </source>
</evidence>
<comment type="caution">
    <text evidence="6">The sequence shown here is derived from an EMBL/GenBank/DDBJ whole genome shotgun (WGS) entry which is preliminary data.</text>
</comment>
<dbReference type="SUPFAM" id="SSF57667">
    <property type="entry name" value="beta-beta-alpha zinc fingers"/>
    <property type="match status" value="1"/>
</dbReference>
<feature type="compositionally biased region" description="Basic and acidic residues" evidence="4">
    <location>
        <begin position="241"/>
        <end position="255"/>
    </location>
</feature>
<dbReference type="OrthoDB" id="191651at2759"/>
<name>A0A5N6KRP6_9ROSI</name>
<organism evidence="6 7">
    <name type="scientific">Carpinus fangiana</name>
    <dbReference type="NCBI Taxonomy" id="176857"/>
    <lineage>
        <taxon>Eukaryota</taxon>
        <taxon>Viridiplantae</taxon>
        <taxon>Streptophyta</taxon>
        <taxon>Embryophyta</taxon>
        <taxon>Tracheophyta</taxon>
        <taxon>Spermatophyta</taxon>
        <taxon>Magnoliopsida</taxon>
        <taxon>eudicotyledons</taxon>
        <taxon>Gunneridae</taxon>
        <taxon>Pentapetalae</taxon>
        <taxon>rosids</taxon>
        <taxon>fabids</taxon>
        <taxon>Fagales</taxon>
        <taxon>Betulaceae</taxon>
        <taxon>Carpinus</taxon>
    </lineage>
</organism>
<evidence type="ECO:0000256" key="4">
    <source>
        <dbReference type="SAM" id="MobiDB-lite"/>
    </source>
</evidence>
<dbReference type="InterPro" id="IPR036236">
    <property type="entry name" value="Znf_C2H2_sf"/>
</dbReference>
<dbReference type="Pfam" id="PF06220">
    <property type="entry name" value="zf-U1"/>
    <property type="match status" value="1"/>
</dbReference>
<dbReference type="InterPro" id="IPR040023">
    <property type="entry name" value="WBP4"/>
</dbReference>
<dbReference type="GO" id="GO:0003723">
    <property type="term" value="F:RNA binding"/>
    <property type="evidence" value="ECO:0007669"/>
    <property type="project" value="TreeGrafter"/>
</dbReference>
<dbReference type="Gene3D" id="3.30.160.60">
    <property type="entry name" value="Classic Zinc Finger"/>
    <property type="match status" value="1"/>
</dbReference>
<reference evidence="6 7" key="1">
    <citation type="submission" date="2019-06" db="EMBL/GenBank/DDBJ databases">
        <title>A chromosomal-level reference genome of Carpinus fangiana (Coryloideae, Betulaceae).</title>
        <authorList>
            <person name="Yang X."/>
            <person name="Wang Z."/>
            <person name="Zhang L."/>
            <person name="Hao G."/>
            <person name="Liu J."/>
            <person name="Yang Y."/>
        </authorList>
    </citation>
    <scope>NUCLEOTIDE SEQUENCE [LARGE SCALE GENOMIC DNA]</scope>
    <source>
        <strain evidence="6">Cfa_2016G</strain>
        <tissue evidence="6">Leaf</tissue>
    </source>
</reference>
<dbReference type="Proteomes" id="UP000327013">
    <property type="component" value="Unassembled WGS sequence"/>
</dbReference>
<feature type="region of interest" description="Disordered" evidence="4">
    <location>
        <begin position="208"/>
        <end position="258"/>
    </location>
</feature>
<keyword evidence="1" id="KW-0479">Metal-binding</keyword>
<evidence type="ECO:0000256" key="1">
    <source>
        <dbReference type="ARBA" id="ARBA00022723"/>
    </source>
</evidence>
<dbReference type="InterPro" id="IPR013085">
    <property type="entry name" value="U1-CZ_Znf_C2H2"/>
</dbReference>
<feature type="compositionally biased region" description="Acidic residues" evidence="4">
    <location>
        <begin position="163"/>
        <end position="173"/>
    </location>
</feature>
<dbReference type="PANTHER" id="PTHR13173">
    <property type="entry name" value="WW DOMAIN BINDING PROTEIN 4"/>
    <property type="match status" value="1"/>
</dbReference>
<dbReference type="EMBL" id="VIBQ01000010">
    <property type="protein sequence ID" value="KAB8339133.1"/>
    <property type="molecule type" value="Genomic_DNA"/>
</dbReference>
<gene>
    <name evidence="6" type="ORF">FH972_022069</name>
</gene>
<feature type="region of interest" description="Disordered" evidence="4">
    <location>
        <begin position="136"/>
        <end position="186"/>
    </location>
</feature>
<dbReference type="GO" id="GO:0000398">
    <property type="term" value="P:mRNA splicing, via spliceosome"/>
    <property type="evidence" value="ECO:0007669"/>
    <property type="project" value="InterPro"/>
</dbReference>
<feature type="region of interest" description="Disordered" evidence="4">
    <location>
        <begin position="48"/>
        <end position="105"/>
    </location>
</feature>